<gene>
    <name evidence="2" type="ORF">A7L45_07390</name>
</gene>
<proteinExistence type="predicted"/>
<feature type="transmembrane region" description="Helical" evidence="1">
    <location>
        <begin position="82"/>
        <end position="102"/>
    </location>
</feature>
<dbReference type="OrthoDB" id="2973330at2"/>
<dbReference type="EMBL" id="CP015756">
    <property type="protein sequence ID" value="APC39906.1"/>
    <property type="molecule type" value="Genomic_DNA"/>
</dbReference>
<dbReference type="RefSeq" id="WP_071612199.1">
    <property type="nucleotide sequence ID" value="NZ_CP015756.1"/>
</dbReference>
<sequence>MKDKSWLKYFFIILIILFIVFSGQHLLDGINRNAQETYNTHPYLQNILMIIFYGAIGLLLGLEHLIHEIKKEGTWIMNVPKFLLLGLPSLYFSLAVFIYYSSNQLVRNILAYPIGILLTSNQSFIWVFPLILGYSIITSFYKKIDGSK</sequence>
<name>A0A1J0GEV9_9CLOT</name>
<organism evidence="2 3">
    <name type="scientific">Clostridium estertheticum subsp. estertheticum</name>
    <dbReference type="NCBI Taxonomy" id="1552"/>
    <lineage>
        <taxon>Bacteria</taxon>
        <taxon>Bacillati</taxon>
        <taxon>Bacillota</taxon>
        <taxon>Clostridia</taxon>
        <taxon>Eubacteriales</taxon>
        <taxon>Clostridiaceae</taxon>
        <taxon>Clostridium</taxon>
    </lineage>
</organism>
<dbReference type="Proteomes" id="UP000182569">
    <property type="component" value="Chromosome"/>
</dbReference>
<evidence type="ECO:0000313" key="3">
    <source>
        <dbReference type="Proteomes" id="UP000182569"/>
    </source>
</evidence>
<accession>A0A1J0GEV9</accession>
<feature type="transmembrane region" description="Helical" evidence="1">
    <location>
        <begin position="43"/>
        <end position="62"/>
    </location>
</feature>
<keyword evidence="3" id="KW-1185">Reference proteome</keyword>
<feature type="transmembrane region" description="Helical" evidence="1">
    <location>
        <begin position="7"/>
        <end position="23"/>
    </location>
</feature>
<feature type="transmembrane region" description="Helical" evidence="1">
    <location>
        <begin position="122"/>
        <end position="141"/>
    </location>
</feature>
<dbReference type="STRING" id="1552.A7L45_07390"/>
<keyword evidence="1" id="KW-0472">Membrane</keyword>
<evidence type="ECO:0000313" key="2">
    <source>
        <dbReference type="EMBL" id="APC39906.1"/>
    </source>
</evidence>
<dbReference type="KEGG" id="ceu:A7L45_07390"/>
<reference evidence="3" key="1">
    <citation type="journal article" date="2016" name="Front. Microbiol.">
        <title>Complete Genome Sequence of Clostridium estertheticum DSM 8809, a Microbe Identified in Spoiled Vacuum Packed Beef.</title>
        <authorList>
            <person name="Yu Z."/>
            <person name="Gunn L."/>
            <person name="Brennan E."/>
            <person name="Reid R."/>
            <person name="Wall P.G."/>
            <person name="Gaora O.P."/>
            <person name="Hurley D."/>
            <person name="Bolton D."/>
            <person name="Fanning S."/>
        </authorList>
    </citation>
    <scope>NUCLEOTIDE SEQUENCE [LARGE SCALE GENOMIC DNA]</scope>
    <source>
        <strain evidence="3">DSM 8809</strain>
    </source>
</reference>
<keyword evidence="1" id="KW-0812">Transmembrane</keyword>
<dbReference type="AlphaFoldDB" id="A0A1J0GEV9"/>
<keyword evidence="1" id="KW-1133">Transmembrane helix</keyword>
<protein>
    <submittedName>
        <fullName evidence="2">Uncharacterized protein</fullName>
    </submittedName>
</protein>
<evidence type="ECO:0000256" key="1">
    <source>
        <dbReference type="SAM" id="Phobius"/>
    </source>
</evidence>